<gene>
    <name evidence="2" type="ORF">H3963_13470</name>
    <name evidence="3" type="ORF">I3V53_06370</name>
</gene>
<accession>A0A7H5NT94</accession>
<reference evidence="2" key="1">
    <citation type="submission" date="2020-08" db="EMBL/GenBank/DDBJ databases">
        <title>Changes in the skin microbiome associated with squamous cell carcinoma in transplant recipients.</title>
        <authorList>
            <person name="Zaugg J."/>
            <person name="Krueger A."/>
            <person name="Lachner N."/>
        </authorList>
    </citation>
    <scope>NUCLEOTIDE SEQUENCE</scope>
    <source>
        <strain evidence="2">R5988</strain>
    </source>
</reference>
<evidence type="ECO:0000313" key="4">
    <source>
        <dbReference type="Proteomes" id="UP000622362"/>
    </source>
</evidence>
<organism evidence="3 4">
    <name type="scientific">Staphylococcus epidermidis</name>
    <dbReference type="NCBI Taxonomy" id="1282"/>
    <lineage>
        <taxon>Bacteria</taxon>
        <taxon>Bacillati</taxon>
        <taxon>Bacillota</taxon>
        <taxon>Bacilli</taxon>
        <taxon>Bacillales</taxon>
        <taxon>Staphylococcaceae</taxon>
        <taxon>Staphylococcus</taxon>
    </lineage>
</organism>
<dbReference type="Proteomes" id="UP000622362">
    <property type="component" value="Unassembled WGS sequence"/>
</dbReference>
<dbReference type="OrthoDB" id="2413293at2"/>
<dbReference type="NCBIfam" id="NF033835">
    <property type="entry name" value="VraH_fam"/>
    <property type="match status" value="1"/>
</dbReference>
<protein>
    <submittedName>
        <fullName evidence="3">VraH family protein</fullName>
    </submittedName>
</protein>
<evidence type="ECO:0000313" key="3">
    <source>
        <dbReference type="EMBL" id="MBF9303708.1"/>
    </source>
</evidence>
<dbReference type="GeneID" id="50019280"/>
<dbReference type="Proteomes" id="UP000648077">
    <property type="component" value="Unassembled WGS sequence"/>
</dbReference>
<dbReference type="InterPro" id="IPR049869">
    <property type="entry name" value="VraH"/>
</dbReference>
<reference evidence="3" key="2">
    <citation type="submission" date="2020-11" db="EMBL/GenBank/DDBJ databases">
        <title>Molecular epidemiology and genomic profiles of multidrug-resistant bacteria collected from clinical sources in South Africa.</title>
        <authorList>
            <person name="Asante J."/>
            <person name="Amoako D.G."/>
        </authorList>
    </citation>
    <scope>NUCLEOTIDE SEQUENCE</scope>
    <source>
        <strain evidence="3">C68</strain>
    </source>
</reference>
<keyword evidence="1" id="KW-1133">Transmembrane helix</keyword>
<feature type="transmembrane region" description="Helical" evidence="1">
    <location>
        <begin position="20"/>
        <end position="50"/>
    </location>
</feature>
<evidence type="ECO:0000256" key="1">
    <source>
        <dbReference type="SAM" id="Phobius"/>
    </source>
</evidence>
<name>A0A7H5NT94_STAEP</name>
<proteinExistence type="predicted"/>
<comment type="caution">
    <text evidence="3">The sequence shown here is derived from an EMBL/GenBank/DDBJ whole genome shotgun (WGS) entry which is preliminary data.</text>
</comment>
<keyword evidence="1" id="KW-0472">Membrane</keyword>
<dbReference type="AlphaFoldDB" id="A0A7H5NT94"/>
<dbReference type="KEGG" id="seps:DP17_1867"/>
<keyword evidence="1" id="KW-0812">Transmembrane</keyword>
<dbReference type="EMBL" id="JADPYN010000009">
    <property type="protein sequence ID" value="MBF9303708.1"/>
    <property type="molecule type" value="Genomic_DNA"/>
</dbReference>
<evidence type="ECO:0000313" key="2">
    <source>
        <dbReference type="EMBL" id="MBF2231404.1"/>
    </source>
</evidence>
<dbReference type="RefSeq" id="WP_001829642.1">
    <property type="nucleotide sequence ID" value="NZ_AP019721.1"/>
</dbReference>
<sequence>MSLKEIWKVLINKKWQTEEICYLILYIFLASIFTTPLFGIPLGVLAYLYLNEEILK</sequence>
<dbReference type="EMBL" id="JACGQI010000047">
    <property type="protein sequence ID" value="MBF2231404.1"/>
    <property type="molecule type" value="Genomic_DNA"/>
</dbReference>